<proteinExistence type="predicted"/>
<keyword evidence="2" id="KW-1185">Reference proteome</keyword>
<dbReference type="Proteomes" id="UP000281028">
    <property type="component" value="Unassembled WGS sequence"/>
</dbReference>
<comment type="caution">
    <text evidence="1">The sequence shown here is derived from an EMBL/GenBank/DDBJ whole genome shotgun (WGS) entry which is preliminary data.</text>
</comment>
<dbReference type="Gene3D" id="2.160.20.120">
    <property type="match status" value="1"/>
</dbReference>
<dbReference type="Pfam" id="PF10988">
    <property type="entry name" value="DUF2807"/>
    <property type="match status" value="1"/>
</dbReference>
<name>A0A3S1DSK0_9BACT</name>
<organism evidence="1 2">
    <name type="scientific">Chitinophaga solisilvae</name>
    <dbReference type="NCBI Taxonomy" id="1233460"/>
    <lineage>
        <taxon>Bacteria</taxon>
        <taxon>Pseudomonadati</taxon>
        <taxon>Bacteroidota</taxon>
        <taxon>Chitinophagia</taxon>
        <taxon>Chitinophagales</taxon>
        <taxon>Chitinophagaceae</taxon>
        <taxon>Chitinophaga</taxon>
    </lineage>
</organism>
<reference evidence="1" key="1">
    <citation type="submission" date="2020-05" db="EMBL/GenBank/DDBJ databases">
        <title>Chitinophaga laudate sp. nov., isolated from a tropical peat swamp.</title>
        <authorList>
            <person name="Goh C.B.S."/>
            <person name="Lee M.S."/>
            <person name="Parimannan S."/>
            <person name="Pasbakhsh P."/>
            <person name="Yule C.M."/>
            <person name="Rajandas H."/>
            <person name="Loke S."/>
            <person name="Croft L."/>
            <person name="Tan J.B.L."/>
        </authorList>
    </citation>
    <scope>NUCLEOTIDE SEQUENCE</scope>
    <source>
        <strain evidence="1">Mgbs1</strain>
    </source>
</reference>
<dbReference type="InterPro" id="IPR021255">
    <property type="entry name" value="DUF2807"/>
</dbReference>
<accession>A0A3S1DSK0</accession>
<dbReference type="PANTHER" id="PTHR39200:SF1">
    <property type="entry name" value="AUTO-TRANSPORTER ADHESIN HEAD GIN DOMAIN-CONTAINING PROTEIN-RELATED"/>
    <property type="match status" value="1"/>
</dbReference>
<dbReference type="OrthoDB" id="1014513at2"/>
<evidence type="ECO:0000313" key="2">
    <source>
        <dbReference type="Proteomes" id="UP000281028"/>
    </source>
</evidence>
<dbReference type="RefSeq" id="WP_127035151.1">
    <property type="nucleotide sequence ID" value="NZ_JAABOK010000002.1"/>
</dbReference>
<protein>
    <submittedName>
        <fullName evidence="1">DUF2807 domain-containing protein</fullName>
    </submittedName>
</protein>
<dbReference type="EMBL" id="RIAR02000001">
    <property type="protein sequence ID" value="NSL88419.1"/>
    <property type="molecule type" value="Genomic_DNA"/>
</dbReference>
<sequence>MQLKSFLCRTLVVVAVLALLQSCNVTGQNRIKGSGNVIKEERNIPSFTRIKVEGSMNLYLSQGPAKAALIEAEDNVAPLVEFVEEDGKLKVRFKRNTSINTHKGVNIYLTTPEVSEVALAGSGDVKLMDKFNSREDMAIKLSGSGNLKGSVNAPAVKASIAGSGDMFLDGETKNVSVSIAGSGDFEGEGLLSEDAKVTIAGSGSASVHASVKLEAKIAGSGDIKYKGTPQVSSSVAGSGSVRKI</sequence>
<dbReference type="PANTHER" id="PTHR39200">
    <property type="entry name" value="HYPOTHETICAL EXPORTED PROTEIN"/>
    <property type="match status" value="1"/>
</dbReference>
<evidence type="ECO:0000313" key="1">
    <source>
        <dbReference type="EMBL" id="NSL88419.1"/>
    </source>
</evidence>
<dbReference type="PROSITE" id="PS51257">
    <property type="entry name" value="PROKAR_LIPOPROTEIN"/>
    <property type="match status" value="1"/>
</dbReference>
<dbReference type="AlphaFoldDB" id="A0A3S1DSK0"/>
<gene>
    <name evidence="1" type="ORF">ECE50_016385</name>
</gene>